<reference evidence="5 6" key="1">
    <citation type="journal article" date="2023" name="Microorganisms">
        <title>Thiorhodovibrio frisius and Trv. litoralis spp. nov., Two Novel Members from a Clade of Fastidious Purple Sulfur Bacteria That Exhibit Unique Red-Shifted Light-Harvesting Capabilities.</title>
        <authorList>
            <person name="Methner A."/>
            <person name="Kuzyk S.B."/>
            <person name="Petersen J."/>
            <person name="Bauer S."/>
            <person name="Brinkmann H."/>
            <person name="Sichau K."/>
            <person name="Wanner G."/>
            <person name="Wolf J."/>
            <person name="Neumann-Schaal M."/>
            <person name="Henke P."/>
            <person name="Tank M."/>
            <person name="Sproer C."/>
            <person name="Bunk B."/>
            <person name="Overmann J."/>
        </authorList>
    </citation>
    <scope>NUCLEOTIDE SEQUENCE [LARGE SCALE GENOMIC DNA]</scope>
    <source>
        <strain evidence="5 6">DSM 6702</strain>
    </source>
</reference>
<feature type="region of interest" description="Disordered" evidence="3">
    <location>
        <begin position="325"/>
        <end position="348"/>
    </location>
</feature>
<protein>
    <recommendedName>
        <fullName evidence="1">diguanylate cyclase</fullName>
        <ecNumber evidence="1">2.7.7.65</ecNumber>
    </recommendedName>
</protein>
<dbReference type="PANTHER" id="PTHR45138">
    <property type="entry name" value="REGULATORY COMPONENTS OF SENSORY TRANSDUCTION SYSTEM"/>
    <property type="match status" value="1"/>
</dbReference>
<evidence type="ECO:0000256" key="2">
    <source>
        <dbReference type="ARBA" id="ARBA00034247"/>
    </source>
</evidence>
<dbReference type="SUPFAM" id="SSF55073">
    <property type="entry name" value="Nucleotide cyclase"/>
    <property type="match status" value="1"/>
</dbReference>
<dbReference type="Gene3D" id="3.30.70.270">
    <property type="match status" value="1"/>
</dbReference>
<feature type="domain" description="GGDEF" evidence="4">
    <location>
        <begin position="206"/>
        <end position="336"/>
    </location>
</feature>
<dbReference type="Proteomes" id="UP001432180">
    <property type="component" value="Chromosome"/>
</dbReference>
<dbReference type="InterPro" id="IPR000160">
    <property type="entry name" value="GGDEF_dom"/>
</dbReference>
<evidence type="ECO:0000256" key="3">
    <source>
        <dbReference type="SAM" id="MobiDB-lite"/>
    </source>
</evidence>
<dbReference type="InterPro" id="IPR032710">
    <property type="entry name" value="NTF2-like_dom_sf"/>
</dbReference>
<organism evidence="5 6">
    <name type="scientific">Thiorhodovibrio winogradskyi</name>
    <dbReference type="NCBI Taxonomy" id="77007"/>
    <lineage>
        <taxon>Bacteria</taxon>
        <taxon>Pseudomonadati</taxon>
        <taxon>Pseudomonadota</taxon>
        <taxon>Gammaproteobacteria</taxon>
        <taxon>Chromatiales</taxon>
        <taxon>Chromatiaceae</taxon>
        <taxon>Thiorhodovibrio</taxon>
    </lineage>
</organism>
<accession>A0ABZ0SIP0</accession>
<dbReference type="Pfam" id="PF13474">
    <property type="entry name" value="SnoaL_3"/>
    <property type="match status" value="1"/>
</dbReference>
<dbReference type="CDD" id="cd01949">
    <property type="entry name" value="GGDEF"/>
    <property type="match status" value="1"/>
</dbReference>
<gene>
    <name evidence="5" type="primary">pleD_16</name>
    <name evidence="5" type="ORF">Thiowin_04600</name>
</gene>
<dbReference type="InterPro" id="IPR029787">
    <property type="entry name" value="Nucleotide_cyclase"/>
</dbReference>
<dbReference type="SUPFAM" id="SSF54427">
    <property type="entry name" value="NTF2-like"/>
    <property type="match status" value="1"/>
</dbReference>
<name>A0ABZ0SIP0_9GAMM</name>
<dbReference type="Pfam" id="PF00990">
    <property type="entry name" value="GGDEF"/>
    <property type="match status" value="1"/>
</dbReference>
<evidence type="ECO:0000256" key="1">
    <source>
        <dbReference type="ARBA" id="ARBA00012528"/>
    </source>
</evidence>
<dbReference type="SMART" id="SM00267">
    <property type="entry name" value="GGDEF"/>
    <property type="match status" value="1"/>
</dbReference>
<comment type="catalytic activity">
    <reaction evidence="2">
        <text>2 GTP = 3',3'-c-di-GMP + 2 diphosphate</text>
        <dbReference type="Rhea" id="RHEA:24898"/>
        <dbReference type="ChEBI" id="CHEBI:33019"/>
        <dbReference type="ChEBI" id="CHEBI:37565"/>
        <dbReference type="ChEBI" id="CHEBI:58805"/>
        <dbReference type="EC" id="2.7.7.65"/>
    </reaction>
</comment>
<keyword evidence="6" id="KW-1185">Reference proteome</keyword>
<dbReference type="NCBIfam" id="TIGR00254">
    <property type="entry name" value="GGDEF"/>
    <property type="match status" value="1"/>
</dbReference>
<evidence type="ECO:0000259" key="4">
    <source>
        <dbReference type="PROSITE" id="PS50887"/>
    </source>
</evidence>
<dbReference type="InterPro" id="IPR043128">
    <property type="entry name" value="Rev_trsase/Diguanyl_cyclase"/>
</dbReference>
<dbReference type="EC" id="2.7.7.65" evidence="1"/>
<sequence length="348" mass="39460">MNTNNAKGIEQAFHRYLDAYFCSRDLKATLARLSPGFTGIGTGRDETVLTPGKAESVYRRDIKQAPNPIHYRFHRPPHIQIPKACLGLVCAELDIETTVLEQRLILRHLRLTMVFVRQDSDWLIEHMHISLPTQAHDEDESYPVRELENRTQWLERRVAEKTQALQQAVDEIAHLATTDRLTGLSNRLKLDDYLDEAIKRAERQAEPLSLILLDLDHFKQVNDTHGHLHGDRILAEFSRLLSTSIHNTCLLGRWGGEEFLLICPGLTLEAAVDHAEGLREAVRRHAFPGLGRPQTASFGVACHRAGESSEHLIARADMALYRAKRSGRDRVETSEETDLPWISANTPL</sequence>
<dbReference type="EMBL" id="CP121472">
    <property type="protein sequence ID" value="WPL19471.1"/>
    <property type="molecule type" value="Genomic_DNA"/>
</dbReference>
<dbReference type="InterPro" id="IPR050469">
    <property type="entry name" value="Diguanylate_Cyclase"/>
</dbReference>
<proteinExistence type="predicted"/>
<evidence type="ECO:0000313" key="6">
    <source>
        <dbReference type="Proteomes" id="UP001432180"/>
    </source>
</evidence>
<dbReference type="PANTHER" id="PTHR45138:SF9">
    <property type="entry name" value="DIGUANYLATE CYCLASE DGCM-RELATED"/>
    <property type="match status" value="1"/>
</dbReference>
<dbReference type="InterPro" id="IPR037401">
    <property type="entry name" value="SnoaL-like"/>
</dbReference>
<dbReference type="RefSeq" id="WP_328985213.1">
    <property type="nucleotide sequence ID" value="NZ_CP121472.1"/>
</dbReference>
<dbReference type="Gene3D" id="3.10.450.50">
    <property type="match status" value="1"/>
</dbReference>
<evidence type="ECO:0000313" key="5">
    <source>
        <dbReference type="EMBL" id="WPL19471.1"/>
    </source>
</evidence>
<dbReference type="PROSITE" id="PS50887">
    <property type="entry name" value="GGDEF"/>
    <property type="match status" value="1"/>
</dbReference>